<dbReference type="InterPro" id="IPR021122">
    <property type="entry name" value="RNA_ligase_dom_REL/Rnl2"/>
</dbReference>
<protein>
    <submittedName>
        <fullName evidence="2">RNA ligase</fullName>
    </submittedName>
</protein>
<feature type="domain" description="RNA ligase" evidence="1">
    <location>
        <begin position="40"/>
        <end position="207"/>
    </location>
</feature>
<dbReference type="Pfam" id="PF09414">
    <property type="entry name" value="RNA_ligase"/>
    <property type="match status" value="1"/>
</dbReference>
<keyword evidence="2" id="KW-0436">Ligase</keyword>
<dbReference type="OrthoDB" id="9255590at2"/>
<name>A0A521FTR7_9RHOB</name>
<keyword evidence="3" id="KW-1185">Reference proteome</keyword>
<dbReference type="EMBL" id="FXTO01000056">
    <property type="protein sequence ID" value="SMO99494.1"/>
    <property type="molecule type" value="Genomic_DNA"/>
</dbReference>
<sequence>MTSQFTSFPSIETFAHAVHNQNKRVLTAGVHPVLYGLKIKLHGTNAAVRIDKNGEITAQSRKRDLTLDFDNYNFCEWVEENRAYFESLAGAEDIIIYGEWAGPGVQDTDAINKIDRKMFFPFAVQKDGKLFTDTYIVEAAFDTYLPRPDTIHILPHLAYIEVDFGRVQSIQDAVDEVNEIVEQIAIRDPYVFAKFGIEDAGEGVVGCPIYESGVTRQEFGELSFKAKTQHHRGRKAKAAASGRFELTEDARQMALSYITEARLNQGLNEGLNGELDIRRTGDFLKWMGGDIKKESATELEEAGIEWKQIAGVVSRLSAEWYKDQIAKAA</sequence>
<dbReference type="AlphaFoldDB" id="A0A521FTR7"/>
<dbReference type="GO" id="GO:0016874">
    <property type="term" value="F:ligase activity"/>
    <property type="evidence" value="ECO:0007669"/>
    <property type="project" value="UniProtKB-KW"/>
</dbReference>
<evidence type="ECO:0000313" key="3">
    <source>
        <dbReference type="Proteomes" id="UP000316030"/>
    </source>
</evidence>
<reference evidence="2 3" key="1">
    <citation type="submission" date="2017-05" db="EMBL/GenBank/DDBJ databases">
        <authorList>
            <person name="Varghese N."/>
            <person name="Submissions S."/>
        </authorList>
    </citation>
    <scope>NUCLEOTIDE SEQUENCE [LARGE SCALE GENOMIC DNA]</scope>
    <source>
        <strain evidence="2 3">DSM 29506</strain>
    </source>
</reference>
<dbReference type="SUPFAM" id="SSF56091">
    <property type="entry name" value="DNA ligase/mRNA capping enzyme, catalytic domain"/>
    <property type="match status" value="1"/>
</dbReference>
<accession>A0A521FTR7</accession>
<evidence type="ECO:0000259" key="1">
    <source>
        <dbReference type="Pfam" id="PF09414"/>
    </source>
</evidence>
<proteinExistence type="predicted"/>
<organism evidence="2 3">
    <name type="scientific">Thalassovita litoralis</name>
    <dbReference type="NCBI Taxonomy" id="1010611"/>
    <lineage>
        <taxon>Bacteria</taxon>
        <taxon>Pseudomonadati</taxon>
        <taxon>Pseudomonadota</taxon>
        <taxon>Alphaproteobacteria</taxon>
        <taxon>Rhodobacterales</taxon>
        <taxon>Roseobacteraceae</taxon>
        <taxon>Thalassovita</taxon>
    </lineage>
</organism>
<dbReference type="RefSeq" id="WP_142495070.1">
    <property type="nucleotide sequence ID" value="NZ_FXTO01000056.1"/>
</dbReference>
<dbReference type="Gene3D" id="3.30.470.30">
    <property type="entry name" value="DNA ligase/mRNA capping enzyme"/>
    <property type="match status" value="1"/>
</dbReference>
<evidence type="ECO:0000313" key="2">
    <source>
        <dbReference type="EMBL" id="SMO99494.1"/>
    </source>
</evidence>
<dbReference type="Proteomes" id="UP000316030">
    <property type="component" value="Unassembled WGS sequence"/>
</dbReference>
<gene>
    <name evidence="2" type="ORF">SAMN06265173_1561</name>
</gene>